<keyword evidence="3" id="KW-1185">Reference proteome</keyword>
<evidence type="ECO:0000313" key="3">
    <source>
        <dbReference type="Proteomes" id="UP000887226"/>
    </source>
</evidence>
<accession>A0A9P8CCM2</accession>
<proteinExistence type="predicted"/>
<keyword evidence="1" id="KW-0472">Membrane</keyword>
<name>A0A9P8CCM2_9HELO</name>
<reference evidence="2" key="1">
    <citation type="journal article" date="2021" name="IMA Fungus">
        <title>Genomic characterization of three marine fungi, including Emericellopsis atlantica sp. nov. with signatures of a generalist lifestyle and marine biomass degradation.</title>
        <authorList>
            <person name="Hagestad O.C."/>
            <person name="Hou L."/>
            <person name="Andersen J.H."/>
            <person name="Hansen E.H."/>
            <person name="Altermark B."/>
            <person name="Li C."/>
            <person name="Kuhnert E."/>
            <person name="Cox R.J."/>
            <person name="Crous P.W."/>
            <person name="Spatafora J.W."/>
            <person name="Lail K."/>
            <person name="Amirebrahimi M."/>
            <person name="Lipzen A."/>
            <person name="Pangilinan J."/>
            <person name="Andreopoulos W."/>
            <person name="Hayes R.D."/>
            <person name="Ng V."/>
            <person name="Grigoriev I.V."/>
            <person name="Jackson S.A."/>
            <person name="Sutton T.D.S."/>
            <person name="Dobson A.D.W."/>
            <person name="Rama T."/>
        </authorList>
    </citation>
    <scope>NUCLEOTIDE SEQUENCE</scope>
    <source>
        <strain evidence="2">TRa3180A</strain>
    </source>
</reference>
<dbReference type="Proteomes" id="UP000887226">
    <property type="component" value="Unassembled WGS sequence"/>
</dbReference>
<gene>
    <name evidence="2" type="ORF">BJ878DRAFT_427289</name>
</gene>
<dbReference type="EMBL" id="MU254152">
    <property type="protein sequence ID" value="KAG9241812.1"/>
    <property type="molecule type" value="Genomic_DNA"/>
</dbReference>
<feature type="transmembrane region" description="Helical" evidence="1">
    <location>
        <begin position="20"/>
        <end position="48"/>
    </location>
</feature>
<keyword evidence="1" id="KW-0812">Transmembrane</keyword>
<dbReference type="InterPro" id="IPR053018">
    <property type="entry name" value="Elsinochrome_Biosynth-Asso"/>
</dbReference>
<keyword evidence="1" id="KW-1133">Transmembrane helix</keyword>
<dbReference type="AlphaFoldDB" id="A0A9P8CCM2"/>
<feature type="transmembrane region" description="Helical" evidence="1">
    <location>
        <begin position="179"/>
        <end position="201"/>
    </location>
</feature>
<comment type="caution">
    <text evidence="2">The sequence shown here is derived from an EMBL/GenBank/DDBJ whole genome shotgun (WGS) entry which is preliminary data.</text>
</comment>
<feature type="transmembrane region" description="Helical" evidence="1">
    <location>
        <begin position="124"/>
        <end position="145"/>
    </location>
</feature>
<evidence type="ECO:0000313" key="2">
    <source>
        <dbReference type="EMBL" id="KAG9241812.1"/>
    </source>
</evidence>
<protein>
    <submittedName>
        <fullName evidence="2">Uncharacterized protein</fullName>
    </submittedName>
</protein>
<feature type="transmembrane region" description="Helical" evidence="1">
    <location>
        <begin position="213"/>
        <end position="232"/>
    </location>
</feature>
<dbReference type="PANTHER" id="PTHR37577">
    <property type="entry name" value="INTEGRAL MEMBRANE PROTEIN"/>
    <property type="match status" value="1"/>
</dbReference>
<feature type="transmembrane region" description="Helical" evidence="1">
    <location>
        <begin position="87"/>
        <end position="112"/>
    </location>
</feature>
<dbReference type="PANTHER" id="PTHR37577:SF1">
    <property type="entry name" value="INTEGRAL MEMBRANE PROTEIN"/>
    <property type="match status" value="1"/>
</dbReference>
<organism evidence="2 3">
    <name type="scientific">Calycina marina</name>
    <dbReference type="NCBI Taxonomy" id="1763456"/>
    <lineage>
        <taxon>Eukaryota</taxon>
        <taxon>Fungi</taxon>
        <taxon>Dikarya</taxon>
        <taxon>Ascomycota</taxon>
        <taxon>Pezizomycotina</taxon>
        <taxon>Leotiomycetes</taxon>
        <taxon>Helotiales</taxon>
        <taxon>Pezizellaceae</taxon>
        <taxon>Calycina</taxon>
    </lineage>
</organism>
<dbReference type="OrthoDB" id="5414615at2759"/>
<evidence type="ECO:0000256" key="1">
    <source>
        <dbReference type="SAM" id="Phobius"/>
    </source>
</evidence>
<feature type="transmembrane region" description="Helical" evidence="1">
    <location>
        <begin position="252"/>
        <end position="274"/>
    </location>
</feature>
<sequence length="312" mass="34140">MFDSANCTHPPAQAASDAGVAGAGVLLSFIVTAGIALVLSAWIIFSELLRSTEAKIARKLLLSFSDQQIITGIGLQSVGLAKMETMIPYHFFLIWMLSSISTATHSAALLALFHDFKRDWVLRWLREFLMFVNLALSCVSGVFVLKDITAQIFPTLPIACVWQESTKQERSSGDMTASLAGTIAVIVGQVLVYTMAIWYLHSRSQRWLQITRALSFVVLMAIGIGATVRIITLSQAFGKPSVALADNGEKDWSFGQLLGLLLLLLPLMSAVEIYRGEMKVPSPLPDDKTPLILGSDHPFDPNPFWGGLSREK</sequence>